<gene>
    <name evidence="1" type="ORF">NCTC11343_04674</name>
</gene>
<name>A0A2X2JY26_SPHMU</name>
<dbReference type="RefSeq" id="WP_112375981.1">
    <property type="nucleotide sequence ID" value="NZ_CP069793.1"/>
</dbReference>
<dbReference type="GeneID" id="97179591"/>
<dbReference type="Proteomes" id="UP000251241">
    <property type="component" value="Unassembled WGS sequence"/>
</dbReference>
<proteinExistence type="predicted"/>
<evidence type="ECO:0000313" key="2">
    <source>
        <dbReference type="Proteomes" id="UP000251241"/>
    </source>
</evidence>
<protein>
    <submittedName>
        <fullName evidence="1">Uncharacterized protein</fullName>
    </submittedName>
</protein>
<sequence length="182" mass="20602">MKKKSNKKRSAAQLDQQKRFALAMSFLSPLKSILADGYKFLAKRKKRLVYPFNLALSHVLNMAIAEEEEGPFVDPEKVWLSDGTLPGVLVSDIVEETGRILVSYESFSSFCAWDDHVKLIAYQVKEGVAIRSQRLALRSEKQVALDIPPSLLGKELLLYIVCCERDGIKYARSQYLGTYLIK</sequence>
<dbReference type="EMBL" id="UAUU01000011">
    <property type="protein sequence ID" value="SPZ92685.1"/>
    <property type="molecule type" value="Genomic_DNA"/>
</dbReference>
<evidence type="ECO:0000313" key="1">
    <source>
        <dbReference type="EMBL" id="SPZ92685.1"/>
    </source>
</evidence>
<dbReference type="AlphaFoldDB" id="A0A2X2JY26"/>
<dbReference type="InterPro" id="IPR046233">
    <property type="entry name" value="DUF6266"/>
</dbReference>
<organism evidence="1 2">
    <name type="scientific">Sphingobacterium multivorum</name>
    <dbReference type="NCBI Taxonomy" id="28454"/>
    <lineage>
        <taxon>Bacteria</taxon>
        <taxon>Pseudomonadati</taxon>
        <taxon>Bacteroidota</taxon>
        <taxon>Sphingobacteriia</taxon>
        <taxon>Sphingobacteriales</taxon>
        <taxon>Sphingobacteriaceae</taxon>
        <taxon>Sphingobacterium</taxon>
    </lineage>
</organism>
<dbReference type="Pfam" id="PF19781">
    <property type="entry name" value="DUF6266"/>
    <property type="match status" value="1"/>
</dbReference>
<reference evidence="1 2" key="1">
    <citation type="submission" date="2018-06" db="EMBL/GenBank/DDBJ databases">
        <authorList>
            <consortium name="Pathogen Informatics"/>
            <person name="Doyle S."/>
        </authorList>
    </citation>
    <scope>NUCLEOTIDE SEQUENCE [LARGE SCALE GENOMIC DNA]</scope>
    <source>
        <strain evidence="1 2">NCTC11343</strain>
    </source>
</reference>
<accession>A0A2X2JY26</accession>